<dbReference type="AlphaFoldDB" id="A0A5H2Y4V8"/>
<organism evidence="2">
    <name type="scientific">Prunus dulcis</name>
    <name type="common">Almond</name>
    <name type="synonym">Amygdalus dulcis</name>
    <dbReference type="NCBI Taxonomy" id="3755"/>
    <lineage>
        <taxon>Eukaryota</taxon>
        <taxon>Viridiplantae</taxon>
        <taxon>Streptophyta</taxon>
        <taxon>Embryophyta</taxon>
        <taxon>Tracheophyta</taxon>
        <taxon>Spermatophyta</taxon>
        <taxon>Magnoliopsida</taxon>
        <taxon>eudicotyledons</taxon>
        <taxon>Gunneridae</taxon>
        <taxon>Pentapetalae</taxon>
        <taxon>rosids</taxon>
        <taxon>fabids</taxon>
        <taxon>Rosales</taxon>
        <taxon>Rosaceae</taxon>
        <taxon>Amygdaloideae</taxon>
        <taxon>Amygdaleae</taxon>
        <taxon>Prunus</taxon>
    </lineage>
</organism>
<dbReference type="EMBL" id="AP020620">
    <property type="protein sequence ID" value="BBN68110.1"/>
    <property type="molecule type" value="Genomic_DNA"/>
</dbReference>
<feature type="non-terminal residue" evidence="2">
    <location>
        <position position="1"/>
    </location>
</feature>
<gene>
    <name evidence="2" type="ORF">Prudu_283S000200</name>
</gene>
<name>A0A5H2Y4V8_PRUDU</name>
<feature type="compositionally biased region" description="Pro residues" evidence="1">
    <location>
        <begin position="39"/>
        <end position="54"/>
    </location>
</feature>
<evidence type="ECO:0000256" key="1">
    <source>
        <dbReference type="SAM" id="MobiDB-lite"/>
    </source>
</evidence>
<feature type="region of interest" description="Disordered" evidence="1">
    <location>
        <begin position="21"/>
        <end position="101"/>
    </location>
</feature>
<protein>
    <submittedName>
        <fullName evidence="2">Uncharacterized protein</fullName>
    </submittedName>
</protein>
<sequence length="148" mass="16015">LPLSSPPSALYLSSRFDLAATSAPSNRSPGHHTWGRSPGPVPNEPPLDGEPPPTQRRRCRGRNRPEIAMEADGSVRTSSLIFSSNSPPNRSSKAPGARQNCKGDLRGVEAVEVRGIHHRAILSFRVSSQAVEVRGIHHRAILSFRVSS</sequence>
<feature type="compositionally biased region" description="Polar residues" evidence="1">
    <location>
        <begin position="75"/>
        <end position="92"/>
    </location>
</feature>
<reference evidence="2" key="1">
    <citation type="journal article" date="2019" name="Science">
        <title>Mutation of a bHLH transcription factor allowed almond domestication.</title>
        <authorList>
            <person name="Sanchez-Perez R."/>
            <person name="Pavan S."/>
            <person name="Mazzeo R."/>
            <person name="Moldovan C."/>
            <person name="Aiese Cigliano R."/>
            <person name="Del Cueto J."/>
            <person name="Ricciardi F."/>
            <person name="Lotti C."/>
            <person name="Ricciardi L."/>
            <person name="Dicenta F."/>
            <person name="Lopez-Marques R.L."/>
            <person name="Lindberg Moller B."/>
        </authorList>
    </citation>
    <scope>NUCLEOTIDE SEQUENCE</scope>
</reference>
<accession>A0A5H2Y4V8</accession>
<evidence type="ECO:0000313" key="2">
    <source>
        <dbReference type="EMBL" id="BBN68110.1"/>
    </source>
</evidence>
<proteinExistence type="predicted"/>